<dbReference type="InterPro" id="IPR014729">
    <property type="entry name" value="Rossmann-like_a/b/a_fold"/>
</dbReference>
<name>G6EY66_9PROT</name>
<gene>
    <name evidence="2" type="ORF">CIN_03860</name>
</gene>
<dbReference type="CDD" id="cd06259">
    <property type="entry name" value="YdcF-like"/>
    <property type="match status" value="1"/>
</dbReference>
<proteinExistence type="predicted"/>
<dbReference type="PANTHER" id="PTHR30336:SF20">
    <property type="entry name" value="DUF218 DOMAIN-CONTAINING PROTEIN"/>
    <property type="match status" value="1"/>
</dbReference>
<dbReference type="PANTHER" id="PTHR30336">
    <property type="entry name" value="INNER MEMBRANE PROTEIN, PROBABLE PERMEASE"/>
    <property type="match status" value="1"/>
</dbReference>
<dbReference type="InterPro" id="IPR003848">
    <property type="entry name" value="DUF218"/>
</dbReference>
<feature type="domain" description="DUF218" evidence="1">
    <location>
        <begin position="26"/>
        <end position="148"/>
    </location>
</feature>
<sequence>MVLVIYVLTMLYIIIGGLKDHLFKADLIVVLGTKVELDGTPSQGLQARLDEAIHVYRQGFSPRILVSGGTGKEGYSEPRVMADYLIAHGIPQQVISEDEEGFNTRATAQNTLQYMRDHHLKSVIIVTQYFHIPRTRLAFKDEGIQDIGQASPLYMSWRDFFSVPREMLGYPAYLFHLK</sequence>
<evidence type="ECO:0000259" key="1">
    <source>
        <dbReference type="Pfam" id="PF02698"/>
    </source>
</evidence>
<dbReference type="eggNOG" id="COG1434">
    <property type="taxonomic scope" value="Bacteria"/>
</dbReference>
<dbReference type="GO" id="GO:0005886">
    <property type="term" value="C:plasma membrane"/>
    <property type="evidence" value="ECO:0007669"/>
    <property type="project" value="TreeGrafter"/>
</dbReference>
<dbReference type="AlphaFoldDB" id="G6EY66"/>
<reference evidence="2 3" key="1">
    <citation type="submission" date="2011-10" db="EMBL/GenBank/DDBJ databases">
        <title>Genome Sequence of Commensalibacter intestini A911, isolated from Drosophila gut.</title>
        <authorList>
            <person name="Lee W.-J."/>
            <person name="Kim E.-K."/>
        </authorList>
    </citation>
    <scope>NUCLEOTIDE SEQUENCE [LARGE SCALE GENOMIC DNA]</scope>
    <source>
        <strain evidence="2 3">A911</strain>
    </source>
</reference>
<comment type="caution">
    <text evidence="2">The sequence shown here is derived from an EMBL/GenBank/DDBJ whole genome shotgun (WGS) entry which is preliminary data.</text>
</comment>
<accession>G6EY66</accession>
<dbReference type="Proteomes" id="UP000005939">
    <property type="component" value="Unassembled WGS sequence"/>
</dbReference>
<evidence type="ECO:0000313" key="2">
    <source>
        <dbReference type="EMBL" id="EHD14454.1"/>
    </source>
</evidence>
<evidence type="ECO:0000313" key="3">
    <source>
        <dbReference type="Proteomes" id="UP000005939"/>
    </source>
</evidence>
<dbReference type="Gene3D" id="3.40.50.620">
    <property type="entry name" value="HUPs"/>
    <property type="match status" value="1"/>
</dbReference>
<dbReference type="InterPro" id="IPR051599">
    <property type="entry name" value="Cell_Envelope_Assoc"/>
</dbReference>
<organism evidence="2 3">
    <name type="scientific">Commensalibacter intestini A911</name>
    <dbReference type="NCBI Taxonomy" id="1088868"/>
    <lineage>
        <taxon>Bacteria</taxon>
        <taxon>Pseudomonadati</taxon>
        <taxon>Pseudomonadota</taxon>
        <taxon>Alphaproteobacteria</taxon>
        <taxon>Acetobacterales</taxon>
        <taxon>Acetobacteraceae</taxon>
    </lineage>
</organism>
<protein>
    <recommendedName>
        <fullName evidence="1">DUF218 domain-containing protein</fullName>
    </recommendedName>
</protein>
<dbReference type="Pfam" id="PF02698">
    <property type="entry name" value="DUF218"/>
    <property type="match status" value="1"/>
</dbReference>
<dbReference type="EMBL" id="AGFR01000003">
    <property type="protein sequence ID" value="EHD14454.1"/>
    <property type="molecule type" value="Genomic_DNA"/>
</dbReference>